<dbReference type="SMART" id="SM00874">
    <property type="entry name" value="B5"/>
    <property type="match status" value="1"/>
</dbReference>
<keyword evidence="13" id="KW-0067">ATP-binding</keyword>
<dbReference type="Pfam" id="PF03484">
    <property type="entry name" value="B5"/>
    <property type="match status" value="1"/>
</dbReference>
<evidence type="ECO:0000256" key="4">
    <source>
        <dbReference type="ARBA" id="ARBA00007438"/>
    </source>
</evidence>
<name>A0ABD2M317_9BILA</name>
<evidence type="ECO:0000256" key="18">
    <source>
        <dbReference type="ARBA" id="ARBA00023146"/>
    </source>
</evidence>
<dbReference type="SUPFAM" id="SSF46955">
    <property type="entry name" value="Putative DNA-binding domain"/>
    <property type="match status" value="2"/>
</dbReference>
<dbReference type="GO" id="GO:0004826">
    <property type="term" value="F:phenylalanine-tRNA ligase activity"/>
    <property type="evidence" value="ECO:0007669"/>
    <property type="project" value="UniProtKB-EC"/>
</dbReference>
<dbReference type="Pfam" id="PF01956">
    <property type="entry name" value="EMC3_TMCO1"/>
    <property type="match status" value="1"/>
</dbReference>
<evidence type="ECO:0000313" key="24">
    <source>
        <dbReference type="EMBL" id="KAL3120819.1"/>
    </source>
</evidence>
<keyword evidence="11" id="KW-0479">Metal-binding</keyword>
<dbReference type="InterPro" id="IPR005147">
    <property type="entry name" value="tRNA_synthase_B5-dom"/>
</dbReference>
<feature type="transmembrane region" description="Helical" evidence="22">
    <location>
        <begin position="627"/>
        <end position="649"/>
    </location>
</feature>
<dbReference type="FunFam" id="3.50.40.10:FF:000002">
    <property type="entry name" value="phenylalanine--tRNA ligase beta subunit"/>
    <property type="match status" value="1"/>
</dbReference>
<comment type="subunit">
    <text evidence="5">Tetramer of two alpha and two beta subunits.</text>
</comment>
<sequence length="823" mass="92273">MPTISVKKRLLDKHLRVSLSQQQIDDLCFQYGLEVDDVLVEKDEKTGQEEEVYKIEIPANRYDLLCVEGLARALLIFQNKITPPVYSLTNPPKTQKIVVDQSVSAVRPFVVGAILRDVHFDADAYASFIDLQDKLHQNIGRKRTLASMGTHDLDTIKGPFKYCALPPRDIFFKPLNQSREMNAAEQMELYSESSHLREYLHIIRDKPLYPVILDADGVVCSMPPIINSEHSKITLNTRNIFIEVTGTDLVKLEIVLDMLVTMFSQYCTEQFNVEPVQIVQPNGTFSLFPKLDYRDHLVDVLSLAAKIGISDIGADKAVQLLSKMALECVPIKDEEQQKTVDIGKALELLKLTMSGEEKRSEKAQNGDKVPAVLVKVTVPPTRHDILHECDLAEDLALAFGYNAIPTALPQSNTVAEPFPLNKLSDQLRLQLAISGWTEVLTFALCSTEDVGSKMLRPDHEMDSVVRISNPKTIDFQVARNSLLPGILKTIANNKDMALPLRLFEVQDVVFIDESKDTKCRNERHLAAVFYSKSGSFEVIHGLLDRIMQMLGIAYERNDSEPTAGGYRIVQSDDPSYFDGRCANVLFRNACVGTFGVLHPTVLANFALTNPCSALELNIEPFLMYSDALLIIFIAFFTALLGEGLTWVLVYRSDEYKRLKFSMERKSKKLERKKDAIGAGGDAAGGAGAANAASKTTKRKIEREEERLKSTNRDLSMFRMKSMLAIGFVFAALLSTFSSIFEGRVVAKLPFEPITWVQGLSHRNLVGDDFTDCSFIFLYILCTMSLRQNLQKLLGFAPSRSFNRQTQNMGGIFGQNAQSNQFFR</sequence>
<evidence type="ECO:0000256" key="19">
    <source>
        <dbReference type="ARBA" id="ARBA00033189"/>
    </source>
</evidence>
<evidence type="ECO:0000256" key="12">
    <source>
        <dbReference type="ARBA" id="ARBA00022741"/>
    </source>
</evidence>
<keyword evidence="25" id="KW-1185">Reference proteome</keyword>
<dbReference type="EMBL" id="JBICBT010000207">
    <property type="protein sequence ID" value="KAL3120819.1"/>
    <property type="molecule type" value="Genomic_DNA"/>
</dbReference>
<dbReference type="EC" id="6.1.1.20" evidence="6"/>
<comment type="subcellular location">
    <subcellularLocation>
        <location evidence="3">Cytoplasm</location>
    </subcellularLocation>
    <subcellularLocation>
        <location evidence="2">Membrane</location>
        <topology evidence="2">Multi-pass membrane protein</topology>
    </subcellularLocation>
</comment>
<comment type="catalytic activity">
    <reaction evidence="20">
        <text>tRNA(Phe) + L-phenylalanine + ATP = L-phenylalanyl-tRNA(Phe) + AMP + diphosphate + H(+)</text>
        <dbReference type="Rhea" id="RHEA:19413"/>
        <dbReference type="Rhea" id="RHEA-COMP:9668"/>
        <dbReference type="Rhea" id="RHEA-COMP:9699"/>
        <dbReference type="ChEBI" id="CHEBI:15378"/>
        <dbReference type="ChEBI" id="CHEBI:30616"/>
        <dbReference type="ChEBI" id="CHEBI:33019"/>
        <dbReference type="ChEBI" id="CHEBI:58095"/>
        <dbReference type="ChEBI" id="CHEBI:78442"/>
        <dbReference type="ChEBI" id="CHEBI:78531"/>
        <dbReference type="ChEBI" id="CHEBI:456215"/>
        <dbReference type="EC" id="6.1.1.20"/>
    </reaction>
</comment>
<dbReference type="Pfam" id="PF18262">
    <property type="entry name" value="PhetRS_B1"/>
    <property type="match status" value="1"/>
</dbReference>
<dbReference type="InterPro" id="IPR040659">
    <property type="entry name" value="PhetRS_B1"/>
</dbReference>
<evidence type="ECO:0000256" key="3">
    <source>
        <dbReference type="ARBA" id="ARBA00004496"/>
    </source>
</evidence>
<dbReference type="FunFam" id="3.30.930.10:FF:000032">
    <property type="entry name" value="Phenylalanine--tRNA ligase beta subunit"/>
    <property type="match status" value="1"/>
</dbReference>
<proteinExistence type="inferred from homology"/>
<dbReference type="PANTHER" id="PTHR10947">
    <property type="entry name" value="PHENYLALANYL-TRNA SYNTHETASE BETA CHAIN AND LEUCINE-RICH REPEAT-CONTAINING PROTEIN 47"/>
    <property type="match status" value="1"/>
</dbReference>
<dbReference type="GO" id="GO:0046872">
    <property type="term" value="F:metal ion binding"/>
    <property type="evidence" value="ECO:0007669"/>
    <property type="project" value="UniProtKB-KW"/>
</dbReference>
<comment type="cofactor">
    <cofactor evidence="1">
        <name>Mg(2+)</name>
        <dbReference type="ChEBI" id="CHEBI:18420"/>
    </cofactor>
</comment>
<keyword evidence="10 22" id="KW-0812">Transmembrane</keyword>
<dbReference type="InterPro" id="IPR020825">
    <property type="entry name" value="Phe-tRNA_synthase-like_B3/B4"/>
</dbReference>
<evidence type="ECO:0000256" key="9">
    <source>
        <dbReference type="ARBA" id="ARBA00022598"/>
    </source>
</evidence>
<dbReference type="InterPro" id="IPR045060">
    <property type="entry name" value="Phe-tRNA-ligase_IIc_bsu"/>
</dbReference>
<keyword evidence="18" id="KW-0030">Aminoacyl-tRNA synthetase</keyword>
<evidence type="ECO:0000256" key="16">
    <source>
        <dbReference type="ARBA" id="ARBA00022989"/>
    </source>
</evidence>
<feature type="region of interest" description="Disordered" evidence="21">
    <location>
        <begin position="678"/>
        <end position="705"/>
    </location>
</feature>
<keyword evidence="14" id="KW-0460">Magnesium</keyword>
<evidence type="ECO:0000256" key="5">
    <source>
        <dbReference type="ARBA" id="ARBA00011209"/>
    </source>
</evidence>
<dbReference type="GO" id="GO:0005524">
    <property type="term" value="F:ATP binding"/>
    <property type="evidence" value="ECO:0007669"/>
    <property type="project" value="UniProtKB-KW"/>
</dbReference>
<dbReference type="Gene3D" id="3.30.930.10">
    <property type="entry name" value="Bira Bifunctional Protein, Domain 2"/>
    <property type="match status" value="1"/>
</dbReference>
<dbReference type="GO" id="GO:0005737">
    <property type="term" value="C:cytoplasm"/>
    <property type="evidence" value="ECO:0007669"/>
    <property type="project" value="UniProtKB-SubCell"/>
</dbReference>
<evidence type="ECO:0000256" key="21">
    <source>
        <dbReference type="SAM" id="MobiDB-lite"/>
    </source>
</evidence>
<dbReference type="Pfam" id="PF17759">
    <property type="entry name" value="tRNA_synthFbeta"/>
    <property type="match status" value="1"/>
</dbReference>
<evidence type="ECO:0000256" key="13">
    <source>
        <dbReference type="ARBA" id="ARBA00022840"/>
    </source>
</evidence>
<dbReference type="InterPro" id="IPR005146">
    <property type="entry name" value="B3/B4_tRNA-bd"/>
</dbReference>
<evidence type="ECO:0000256" key="2">
    <source>
        <dbReference type="ARBA" id="ARBA00004141"/>
    </source>
</evidence>
<dbReference type="AlphaFoldDB" id="A0ABD2M317"/>
<dbReference type="Gene3D" id="3.30.56.10">
    <property type="match status" value="2"/>
</dbReference>
<evidence type="ECO:0000256" key="11">
    <source>
        <dbReference type="ARBA" id="ARBA00022723"/>
    </source>
</evidence>
<dbReference type="PANTHER" id="PTHR10947:SF0">
    <property type="entry name" value="PHENYLALANINE--TRNA LIGASE BETA SUBUNIT"/>
    <property type="match status" value="1"/>
</dbReference>
<reference evidence="24 25" key="1">
    <citation type="submission" date="2024-10" db="EMBL/GenBank/DDBJ databases">
        <authorList>
            <person name="Kim D."/>
        </authorList>
    </citation>
    <scope>NUCLEOTIDE SEQUENCE [LARGE SCALE GENOMIC DNA]</scope>
    <source>
        <strain evidence="24">BH-2024</strain>
    </source>
</reference>
<dbReference type="SMART" id="SM01415">
    <property type="entry name" value="DUF106"/>
    <property type="match status" value="1"/>
</dbReference>
<dbReference type="InterPro" id="IPR002809">
    <property type="entry name" value="EMC3/TMCO1"/>
</dbReference>
<keyword evidence="9" id="KW-0436">Ligase</keyword>
<keyword evidence="16 22" id="KW-1133">Transmembrane helix</keyword>
<evidence type="ECO:0000256" key="6">
    <source>
        <dbReference type="ARBA" id="ARBA00012814"/>
    </source>
</evidence>
<keyword evidence="15" id="KW-0648">Protein biosynthesis</keyword>
<dbReference type="Proteomes" id="UP001620626">
    <property type="component" value="Unassembled WGS sequence"/>
</dbReference>
<protein>
    <recommendedName>
        <fullName evidence="7">Phenylalanine--tRNA ligase beta subunit</fullName>
        <ecNumber evidence="6">6.1.1.20</ecNumber>
    </recommendedName>
    <alternativeName>
        <fullName evidence="19">Phenylalanyl-tRNA synthetase beta subunit</fullName>
    </alternativeName>
</protein>
<evidence type="ECO:0000313" key="25">
    <source>
        <dbReference type="Proteomes" id="UP001620626"/>
    </source>
</evidence>
<evidence type="ECO:0000256" key="17">
    <source>
        <dbReference type="ARBA" id="ARBA00023136"/>
    </source>
</evidence>
<comment type="caution">
    <text evidence="24">The sequence shown here is derived from an EMBL/GenBank/DDBJ whole genome shotgun (WGS) entry which is preliminary data.</text>
</comment>
<dbReference type="SMART" id="SM00873">
    <property type="entry name" value="B3_4"/>
    <property type="match status" value="1"/>
</dbReference>
<dbReference type="SUPFAM" id="SSF55681">
    <property type="entry name" value="Class II aaRS and biotin synthetases"/>
    <property type="match status" value="1"/>
</dbReference>
<evidence type="ECO:0000256" key="10">
    <source>
        <dbReference type="ARBA" id="ARBA00022692"/>
    </source>
</evidence>
<dbReference type="Pfam" id="PF03483">
    <property type="entry name" value="B3_4"/>
    <property type="match status" value="1"/>
</dbReference>
<evidence type="ECO:0000256" key="20">
    <source>
        <dbReference type="ARBA" id="ARBA00049255"/>
    </source>
</evidence>
<dbReference type="Gene3D" id="3.50.40.10">
    <property type="entry name" value="Phenylalanyl-trna Synthetase, Chain B, domain 3"/>
    <property type="match status" value="1"/>
</dbReference>
<dbReference type="InterPro" id="IPR041616">
    <property type="entry name" value="PheRS_beta_core"/>
</dbReference>
<dbReference type="PROSITE" id="PS51483">
    <property type="entry name" value="B5"/>
    <property type="match status" value="1"/>
</dbReference>
<evidence type="ECO:0000256" key="14">
    <source>
        <dbReference type="ARBA" id="ARBA00022842"/>
    </source>
</evidence>
<comment type="similarity">
    <text evidence="4">Belongs to the phenylalanyl-tRNA synthetase beta subunit family. Type 2 subfamily.</text>
</comment>
<evidence type="ECO:0000256" key="15">
    <source>
        <dbReference type="ARBA" id="ARBA00022917"/>
    </source>
</evidence>
<evidence type="ECO:0000256" key="1">
    <source>
        <dbReference type="ARBA" id="ARBA00001946"/>
    </source>
</evidence>
<evidence type="ECO:0000256" key="22">
    <source>
        <dbReference type="SAM" id="Phobius"/>
    </source>
</evidence>
<feature type="transmembrane region" description="Helical" evidence="22">
    <location>
        <begin position="722"/>
        <end position="740"/>
    </location>
</feature>
<organism evidence="24 25">
    <name type="scientific">Heterodera trifolii</name>
    <dbReference type="NCBI Taxonomy" id="157864"/>
    <lineage>
        <taxon>Eukaryota</taxon>
        <taxon>Metazoa</taxon>
        <taxon>Ecdysozoa</taxon>
        <taxon>Nematoda</taxon>
        <taxon>Chromadorea</taxon>
        <taxon>Rhabditida</taxon>
        <taxon>Tylenchina</taxon>
        <taxon>Tylenchomorpha</taxon>
        <taxon>Tylenchoidea</taxon>
        <taxon>Heteroderidae</taxon>
        <taxon>Heteroderinae</taxon>
        <taxon>Heterodera</taxon>
    </lineage>
</organism>
<evidence type="ECO:0000256" key="8">
    <source>
        <dbReference type="ARBA" id="ARBA00022490"/>
    </source>
</evidence>
<feature type="compositionally biased region" description="Gly residues" evidence="21">
    <location>
        <begin position="678"/>
        <end position="687"/>
    </location>
</feature>
<dbReference type="GO" id="GO:0016020">
    <property type="term" value="C:membrane"/>
    <property type="evidence" value="ECO:0007669"/>
    <property type="project" value="UniProtKB-SubCell"/>
</dbReference>
<dbReference type="SUPFAM" id="SSF56037">
    <property type="entry name" value="PheT/TilS domain"/>
    <property type="match status" value="1"/>
</dbReference>
<gene>
    <name evidence="24" type="ORF">niasHT_008111</name>
</gene>
<dbReference type="InterPro" id="IPR009061">
    <property type="entry name" value="DNA-bd_dom_put_sf"/>
</dbReference>
<keyword evidence="8" id="KW-0963">Cytoplasm</keyword>
<dbReference type="GO" id="GO:0006432">
    <property type="term" value="P:phenylalanyl-tRNA aminoacylation"/>
    <property type="evidence" value="ECO:0007669"/>
    <property type="project" value="UniProtKB-ARBA"/>
</dbReference>
<evidence type="ECO:0000256" key="7">
    <source>
        <dbReference type="ARBA" id="ARBA00017032"/>
    </source>
</evidence>
<dbReference type="InterPro" id="IPR004531">
    <property type="entry name" value="Phe-tRNA-synth_IIc_bsu_arc_euk"/>
</dbReference>
<evidence type="ECO:0000259" key="23">
    <source>
        <dbReference type="PROSITE" id="PS51483"/>
    </source>
</evidence>
<dbReference type="NCBIfam" id="TIGR00471">
    <property type="entry name" value="pheT_arch"/>
    <property type="match status" value="1"/>
</dbReference>
<accession>A0ABD2M317</accession>
<feature type="domain" description="B5" evidence="23">
    <location>
        <begin position="291"/>
        <end position="406"/>
    </location>
</feature>
<dbReference type="InterPro" id="IPR045864">
    <property type="entry name" value="aa-tRNA-synth_II/BPL/LPL"/>
</dbReference>
<keyword evidence="17 22" id="KW-0472">Membrane</keyword>
<dbReference type="CDD" id="cd00769">
    <property type="entry name" value="PheRS_beta_core"/>
    <property type="match status" value="1"/>
</dbReference>
<keyword evidence="12" id="KW-0547">Nucleotide-binding</keyword>